<dbReference type="GO" id="GO:0006281">
    <property type="term" value="P:DNA repair"/>
    <property type="evidence" value="ECO:0007669"/>
    <property type="project" value="TreeGrafter"/>
</dbReference>
<keyword evidence="3" id="KW-0067">ATP-binding</keyword>
<dbReference type="GO" id="GO:0005663">
    <property type="term" value="C:DNA replication factor C complex"/>
    <property type="evidence" value="ECO:0007669"/>
    <property type="project" value="TreeGrafter"/>
</dbReference>
<protein>
    <recommendedName>
        <fullName evidence="4">AAA+ ATPase domain-containing protein</fullName>
    </recommendedName>
</protein>
<dbReference type="GO" id="GO:0003689">
    <property type="term" value="F:DNA clamp loader activity"/>
    <property type="evidence" value="ECO:0007669"/>
    <property type="project" value="TreeGrafter"/>
</dbReference>
<dbReference type="EMBL" id="MN740809">
    <property type="protein sequence ID" value="QHU12723.1"/>
    <property type="molecule type" value="Genomic_DNA"/>
</dbReference>
<dbReference type="InterPro" id="IPR050238">
    <property type="entry name" value="DNA_Rep/Repair_Clamp_Loader"/>
</dbReference>
<dbReference type="InterPro" id="IPR003593">
    <property type="entry name" value="AAA+_ATPase"/>
</dbReference>
<keyword evidence="1" id="KW-0235">DNA replication</keyword>
<dbReference type="GO" id="GO:0005524">
    <property type="term" value="F:ATP binding"/>
    <property type="evidence" value="ECO:0007669"/>
    <property type="project" value="UniProtKB-KW"/>
</dbReference>
<dbReference type="GO" id="GO:0016887">
    <property type="term" value="F:ATP hydrolysis activity"/>
    <property type="evidence" value="ECO:0007669"/>
    <property type="project" value="InterPro"/>
</dbReference>
<evidence type="ECO:0000259" key="4">
    <source>
        <dbReference type="SMART" id="SM00382"/>
    </source>
</evidence>
<feature type="domain" description="AAA+ ATPase" evidence="4">
    <location>
        <begin position="23"/>
        <end position="154"/>
    </location>
</feature>
<dbReference type="SMART" id="SM00382">
    <property type="entry name" value="AAA"/>
    <property type="match status" value="1"/>
</dbReference>
<organism evidence="5">
    <name type="scientific">viral metagenome</name>
    <dbReference type="NCBI Taxonomy" id="1070528"/>
    <lineage>
        <taxon>unclassified sequences</taxon>
        <taxon>metagenomes</taxon>
        <taxon>organismal metagenomes</taxon>
    </lineage>
</organism>
<dbReference type="PANTHER" id="PTHR11669">
    <property type="entry name" value="REPLICATION FACTOR C / DNA POLYMERASE III GAMMA-TAU SUBUNIT"/>
    <property type="match status" value="1"/>
</dbReference>
<evidence type="ECO:0000256" key="3">
    <source>
        <dbReference type="ARBA" id="ARBA00022840"/>
    </source>
</evidence>
<keyword evidence="2" id="KW-0547">Nucleotide-binding</keyword>
<evidence type="ECO:0000256" key="2">
    <source>
        <dbReference type="ARBA" id="ARBA00022741"/>
    </source>
</evidence>
<dbReference type="CDD" id="cd00009">
    <property type="entry name" value="AAA"/>
    <property type="match status" value="1"/>
</dbReference>
<dbReference type="Pfam" id="PF00004">
    <property type="entry name" value="AAA"/>
    <property type="match status" value="1"/>
</dbReference>
<reference evidence="5" key="1">
    <citation type="journal article" date="2020" name="Nature">
        <title>Giant virus diversity and host interactions through global metagenomics.</title>
        <authorList>
            <person name="Schulz F."/>
            <person name="Roux S."/>
            <person name="Paez-Espino D."/>
            <person name="Jungbluth S."/>
            <person name="Walsh D.A."/>
            <person name="Denef V.J."/>
            <person name="McMahon K.D."/>
            <person name="Konstantinidis K.T."/>
            <person name="Eloe-Fadrosh E.A."/>
            <person name="Kyrpides N.C."/>
            <person name="Woyke T."/>
        </authorList>
    </citation>
    <scope>NUCLEOTIDE SEQUENCE</scope>
    <source>
        <strain evidence="5">GVMAG-S-1101172-89</strain>
    </source>
</reference>
<accession>A0A6C0K5J6</accession>
<dbReference type="PANTHER" id="PTHR11669:SF20">
    <property type="entry name" value="REPLICATION FACTOR C SUBUNIT 4"/>
    <property type="match status" value="1"/>
</dbReference>
<sequence length="291" mass="33473">MENLGLPIRIQNLLTTVLECNNARSHMIMIGPPGSGKTTSVKYFVNAMHGKKSTMFGRVLFLNSSDERGLDAVRNRVYPFIRSSFNAFFPTNNEPKVIIFDEAETLTDQAQIALRPLLDESTDKILVIFLCNSISRIHNSILHKFLIVPFEAPKMNDFNNRMKVILNNESFKISGIDILFRRGDIRFFILNSKKINDCAKIWNDIFTTHATLVNNIFVDLLQKWTFPDVAMFCIFCAKYTNTINKDAMLHMLEISDTDFVKNISNSHRAKLLSNWVIRFVKQKLEGNIRTK</sequence>
<dbReference type="AlphaFoldDB" id="A0A6C0K5J6"/>
<dbReference type="InterPro" id="IPR027417">
    <property type="entry name" value="P-loop_NTPase"/>
</dbReference>
<evidence type="ECO:0000313" key="5">
    <source>
        <dbReference type="EMBL" id="QHU12723.1"/>
    </source>
</evidence>
<proteinExistence type="predicted"/>
<evidence type="ECO:0000256" key="1">
    <source>
        <dbReference type="ARBA" id="ARBA00022705"/>
    </source>
</evidence>
<dbReference type="GO" id="GO:0006261">
    <property type="term" value="P:DNA-templated DNA replication"/>
    <property type="evidence" value="ECO:0007669"/>
    <property type="project" value="TreeGrafter"/>
</dbReference>
<name>A0A6C0K5J6_9ZZZZ</name>
<dbReference type="Gene3D" id="3.40.50.300">
    <property type="entry name" value="P-loop containing nucleotide triphosphate hydrolases"/>
    <property type="match status" value="1"/>
</dbReference>
<dbReference type="SUPFAM" id="SSF52540">
    <property type="entry name" value="P-loop containing nucleoside triphosphate hydrolases"/>
    <property type="match status" value="1"/>
</dbReference>
<dbReference type="InterPro" id="IPR003959">
    <property type="entry name" value="ATPase_AAA_core"/>
</dbReference>